<protein>
    <submittedName>
        <fullName evidence="2">Uncharacterized protein</fullName>
    </submittedName>
</protein>
<evidence type="ECO:0000313" key="2">
    <source>
        <dbReference type="EMBL" id="CCD23606.1"/>
    </source>
</evidence>
<sequence>MLKPRNILSITLYSIIHISSISFYDTKILFEKMLPITYISVLLLTFVFVEPIIASAIDYSPEIYVKGHLIGNTAGSYWLIDDDVTPMPVPYSMVMDYWQKLASSSKVSNKRDGQVISTLIDNCQGQFCQLLTLEAFANGTQYFQIKTIQGSGNFTGATYSDKFWRQDKVGYGSQYEVASLYGMNFETIVESYSNWASIWELTRLIVRALQQTLYYVLNTLKYCSLQKEKRDIYSILVDSSDGWSTFISTDTQTDFSNFYSWPDFEHMTREALTDESNKSKSAFCIFTNAVAGKEMNLRIISNTSQSKFDPWALPCGI</sequence>
<keyword evidence="1" id="KW-0812">Transmembrane</keyword>
<dbReference type="EMBL" id="HE580268">
    <property type="protein sequence ID" value="CCD23606.1"/>
    <property type="molecule type" value="Genomic_DNA"/>
</dbReference>
<dbReference type="eggNOG" id="ENOG502SBPD">
    <property type="taxonomic scope" value="Eukaryota"/>
</dbReference>
<reference evidence="2 3" key="1">
    <citation type="journal article" date="2011" name="Proc. Natl. Acad. Sci. U.S.A.">
        <title>Evolutionary erosion of yeast sex chromosomes by mating-type switching accidents.</title>
        <authorList>
            <person name="Gordon J.L."/>
            <person name="Armisen D."/>
            <person name="Proux-Wera E."/>
            <person name="Oheigeartaigh S.S."/>
            <person name="Byrne K.P."/>
            <person name="Wolfe K.H."/>
        </authorList>
    </citation>
    <scope>NUCLEOTIDE SEQUENCE [LARGE SCALE GENOMIC DNA]</scope>
    <source>
        <strain evidence="3">ATCC 10597 / BCRC 20456 / CBS 421 / NBRC 0211 / NRRL Y-12639</strain>
    </source>
</reference>
<dbReference type="RefSeq" id="XP_003668849.1">
    <property type="nucleotide sequence ID" value="XM_003668801.1"/>
</dbReference>
<dbReference type="OrthoDB" id="4037229at2759"/>
<dbReference type="KEGG" id="ndi:NDAI_0B05730"/>
<keyword evidence="3" id="KW-1185">Reference proteome</keyword>
<dbReference type="OMA" id="WASIWEL"/>
<gene>
    <name evidence="2" type="primary">NDAI0B05730</name>
    <name evidence="2" type="ordered locus">NDAI_0B05730</name>
</gene>
<dbReference type="GeneID" id="11497776"/>
<keyword evidence="1" id="KW-1133">Transmembrane helix</keyword>
<keyword evidence="1" id="KW-0472">Membrane</keyword>
<feature type="transmembrane region" description="Helical" evidence="1">
    <location>
        <begin position="6"/>
        <end position="24"/>
    </location>
</feature>
<feature type="transmembrane region" description="Helical" evidence="1">
    <location>
        <begin position="36"/>
        <end position="57"/>
    </location>
</feature>
<dbReference type="AlphaFoldDB" id="G0W745"/>
<dbReference type="HOGENOM" id="CLU_940748_0_0_1"/>
<evidence type="ECO:0000313" key="3">
    <source>
        <dbReference type="Proteomes" id="UP000000689"/>
    </source>
</evidence>
<evidence type="ECO:0000256" key="1">
    <source>
        <dbReference type="SAM" id="Phobius"/>
    </source>
</evidence>
<accession>G0W745</accession>
<organism evidence="2 3">
    <name type="scientific">Naumovozyma dairenensis (strain ATCC 10597 / BCRC 20456 / CBS 421 / NBRC 0211 / NRRL Y-12639)</name>
    <name type="common">Saccharomyces dairenensis</name>
    <dbReference type="NCBI Taxonomy" id="1071378"/>
    <lineage>
        <taxon>Eukaryota</taxon>
        <taxon>Fungi</taxon>
        <taxon>Dikarya</taxon>
        <taxon>Ascomycota</taxon>
        <taxon>Saccharomycotina</taxon>
        <taxon>Saccharomycetes</taxon>
        <taxon>Saccharomycetales</taxon>
        <taxon>Saccharomycetaceae</taxon>
        <taxon>Naumovozyma</taxon>
    </lineage>
</organism>
<dbReference type="Proteomes" id="UP000000689">
    <property type="component" value="Chromosome 2"/>
</dbReference>
<name>G0W745_NAUDC</name>
<proteinExistence type="predicted"/>